<evidence type="ECO:0000313" key="2">
    <source>
        <dbReference type="EMBL" id="TKR60384.1"/>
    </source>
</evidence>
<proteinExistence type="predicted"/>
<sequence>MVSVCCLRPCCQCLLRRCRTTYLASLVVARKNIFLAEVAVVDEVQDVAWPKWVSLSTADRLRFADLRLVYVPLRERRQVPLHRLLDRQLGLRPAPRRHRRPRESAFGRRNRNRTRSSYRRTRGVIPNTSGRSAGL</sequence>
<dbReference type="AlphaFoldDB" id="A0A4U5LW29"/>
<reference evidence="2 3" key="2">
    <citation type="journal article" date="2019" name="G3 (Bethesda)">
        <title>Hybrid Assembly of the Genome of the Entomopathogenic Nematode Steinernema carpocapsae Identifies the X-Chromosome.</title>
        <authorList>
            <person name="Serra L."/>
            <person name="Macchietto M."/>
            <person name="Macias-Munoz A."/>
            <person name="McGill C.J."/>
            <person name="Rodriguez I.M."/>
            <person name="Rodriguez B."/>
            <person name="Murad R."/>
            <person name="Mortazavi A."/>
        </authorList>
    </citation>
    <scope>NUCLEOTIDE SEQUENCE [LARGE SCALE GENOMIC DNA]</scope>
    <source>
        <strain evidence="2 3">ALL</strain>
    </source>
</reference>
<reference evidence="2 3" key="1">
    <citation type="journal article" date="2015" name="Genome Biol.">
        <title>Comparative genomics of Steinernema reveals deeply conserved gene regulatory networks.</title>
        <authorList>
            <person name="Dillman A.R."/>
            <person name="Macchietto M."/>
            <person name="Porter C.F."/>
            <person name="Rogers A."/>
            <person name="Williams B."/>
            <person name="Antoshechkin I."/>
            <person name="Lee M.M."/>
            <person name="Goodwin Z."/>
            <person name="Lu X."/>
            <person name="Lewis E.E."/>
            <person name="Goodrich-Blair H."/>
            <person name="Stock S.P."/>
            <person name="Adams B.J."/>
            <person name="Sternberg P.W."/>
            <person name="Mortazavi A."/>
        </authorList>
    </citation>
    <scope>NUCLEOTIDE SEQUENCE [LARGE SCALE GENOMIC DNA]</scope>
    <source>
        <strain evidence="2 3">ALL</strain>
    </source>
</reference>
<feature type="compositionally biased region" description="Polar residues" evidence="1">
    <location>
        <begin position="126"/>
        <end position="135"/>
    </location>
</feature>
<protein>
    <submittedName>
        <fullName evidence="2">Uncharacterized protein</fullName>
    </submittedName>
</protein>
<dbReference type="Proteomes" id="UP000298663">
    <property type="component" value="Unassembled WGS sequence"/>
</dbReference>
<feature type="compositionally biased region" description="Basic residues" evidence="1">
    <location>
        <begin position="108"/>
        <end position="122"/>
    </location>
</feature>
<name>A0A4U5LW29_STECR</name>
<accession>A0A4U5LW29</accession>
<keyword evidence="3" id="KW-1185">Reference proteome</keyword>
<evidence type="ECO:0000313" key="3">
    <source>
        <dbReference type="Proteomes" id="UP000298663"/>
    </source>
</evidence>
<evidence type="ECO:0000256" key="1">
    <source>
        <dbReference type="SAM" id="MobiDB-lite"/>
    </source>
</evidence>
<feature type="region of interest" description="Disordered" evidence="1">
    <location>
        <begin position="92"/>
        <end position="135"/>
    </location>
</feature>
<comment type="caution">
    <text evidence="2">The sequence shown here is derived from an EMBL/GenBank/DDBJ whole genome shotgun (WGS) entry which is preliminary data.</text>
</comment>
<gene>
    <name evidence="2" type="ORF">L596_027639</name>
</gene>
<dbReference type="EMBL" id="AZBU02000011">
    <property type="protein sequence ID" value="TKR60384.1"/>
    <property type="molecule type" value="Genomic_DNA"/>
</dbReference>
<organism evidence="2 3">
    <name type="scientific">Steinernema carpocapsae</name>
    <name type="common">Entomopathogenic nematode</name>
    <dbReference type="NCBI Taxonomy" id="34508"/>
    <lineage>
        <taxon>Eukaryota</taxon>
        <taxon>Metazoa</taxon>
        <taxon>Ecdysozoa</taxon>
        <taxon>Nematoda</taxon>
        <taxon>Chromadorea</taxon>
        <taxon>Rhabditida</taxon>
        <taxon>Tylenchina</taxon>
        <taxon>Panagrolaimomorpha</taxon>
        <taxon>Strongyloidoidea</taxon>
        <taxon>Steinernematidae</taxon>
        <taxon>Steinernema</taxon>
    </lineage>
</organism>